<dbReference type="Proteomes" id="UP001168146">
    <property type="component" value="Unassembled WGS sequence"/>
</dbReference>
<evidence type="ECO:0000313" key="9">
    <source>
        <dbReference type="Proteomes" id="UP001175353"/>
    </source>
</evidence>
<keyword evidence="9" id="KW-1185">Reference proteome</keyword>
<protein>
    <recommendedName>
        <fullName evidence="10">Protein RTA1</fullName>
    </recommendedName>
</protein>
<accession>A0AAN6FK41</accession>
<evidence type="ECO:0000313" key="8">
    <source>
        <dbReference type="Proteomes" id="UP001168146"/>
    </source>
</evidence>
<dbReference type="AlphaFoldDB" id="A0AAN6FK41"/>
<keyword evidence="3 5" id="KW-1133">Transmembrane helix</keyword>
<dbReference type="PANTHER" id="PTHR31465">
    <property type="entry name" value="PROTEIN RTA1-RELATED"/>
    <property type="match status" value="1"/>
</dbReference>
<feature type="transmembrane region" description="Helical" evidence="5">
    <location>
        <begin position="112"/>
        <end position="132"/>
    </location>
</feature>
<feature type="transmembrane region" description="Helical" evidence="5">
    <location>
        <begin position="20"/>
        <end position="43"/>
    </location>
</feature>
<evidence type="ECO:0000313" key="7">
    <source>
        <dbReference type="EMBL" id="KAK0982342.1"/>
    </source>
</evidence>
<name>A0AAN6FK41_9PEZI</name>
<reference evidence="7" key="2">
    <citation type="submission" date="2023-06" db="EMBL/GenBank/DDBJ databases">
        <title>Black Yeasts Isolated from many extreme environments.</title>
        <authorList>
            <person name="Coleine C."/>
            <person name="Stajich J.E."/>
            <person name="Selbmann L."/>
        </authorList>
    </citation>
    <scope>NUCLEOTIDE SEQUENCE</scope>
    <source>
        <strain evidence="7">CCFEE 5200</strain>
    </source>
</reference>
<dbReference type="Pfam" id="PF04479">
    <property type="entry name" value="RTA1"/>
    <property type="match status" value="1"/>
</dbReference>
<dbReference type="EMBL" id="JASUXU010000035">
    <property type="protein sequence ID" value="KAK0318616.1"/>
    <property type="molecule type" value="Genomic_DNA"/>
</dbReference>
<dbReference type="GO" id="GO:0016020">
    <property type="term" value="C:membrane"/>
    <property type="evidence" value="ECO:0007669"/>
    <property type="project" value="UniProtKB-SubCell"/>
</dbReference>
<dbReference type="InterPro" id="IPR007568">
    <property type="entry name" value="RTA1"/>
</dbReference>
<feature type="transmembrane region" description="Helical" evidence="5">
    <location>
        <begin position="50"/>
        <end position="68"/>
    </location>
</feature>
<organism evidence="6 8">
    <name type="scientific">Friedmanniomyces endolithicus</name>
    <dbReference type="NCBI Taxonomy" id="329885"/>
    <lineage>
        <taxon>Eukaryota</taxon>
        <taxon>Fungi</taxon>
        <taxon>Dikarya</taxon>
        <taxon>Ascomycota</taxon>
        <taxon>Pezizomycotina</taxon>
        <taxon>Dothideomycetes</taxon>
        <taxon>Dothideomycetidae</taxon>
        <taxon>Mycosphaerellales</taxon>
        <taxon>Teratosphaeriaceae</taxon>
        <taxon>Friedmanniomyces</taxon>
    </lineage>
</organism>
<feature type="transmembrane region" description="Helical" evidence="5">
    <location>
        <begin position="191"/>
        <end position="214"/>
    </location>
</feature>
<evidence type="ECO:0000313" key="6">
    <source>
        <dbReference type="EMBL" id="KAK0318616.1"/>
    </source>
</evidence>
<evidence type="ECO:0000256" key="4">
    <source>
        <dbReference type="ARBA" id="ARBA00023136"/>
    </source>
</evidence>
<dbReference type="PANTHER" id="PTHR31465:SF1">
    <property type="entry name" value="PROTEIN RTA1-RELATED"/>
    <property type="match status" value="1"/>
</dbReference>
<comment type="caution">
    <text evidence="6">The sequence shown here is derived from an EMBL/GenBank/DDBJ whole genome shotgun (WGS) entry which is preliminary data.</text>
</comment>
<dbReference type="Proteomes" id="UP001175353">
    <property type="component" value="Unassembled WGS sequence"/>
</dbReference>
<evidence type="ECO:0008006" key="10">
    <source>
        <dbReference type="Google" id="ProtNLM"/>
    </source>
</evidence>
<gene>
    <name evidence="6" type="ORF">LTR82_010358</name>
    <name evidence="7" type="ORF">LTR91_011590</name>
</gene>
<dbReference type="EMBL" id="JAUJLE010000107">
    <property type="protein sequence ID" value="KAK0982342.1"/>
    <property type="molecule type" value="Genomic_DNA"/>
</dbReference>
<evidence type="ECO:0000256" key="2">
    <source>
        <dbReference type="ARBA" id="ARBA00022692"/>
    </source>
</evidence>
<sequence>MLDTRDASSSVLNGFEYYHYLPSMGAAVLFIILFGLVTSLHLFQMTRSRTWFMIPFVIGGICKPFPLLPQLPSHSNAIHKPSLKPRPVETIGYIGRAISASQSPGSYTLGPYIIQNILALVSPALFAASIYMELGRIVLMIHGDQALFLRRTWLTKIFVSGDIFSFLMQGAGGGLMGTGDISSIDMGQKLVVGGLFVQVVFFGLFVIAAALFHVRMRKLPTLRSEELPWWTRHMMSLYVVSMLIFGRSIVRVVEYLQGFNGYIMGHEAFIYVFDAMLMFIAVSVMAYFHPGDVAKEVRAAKDVRVDTESHDKEATSMNPIGA</sequence>
<comment type="subcellular location">
    <subcellularLocation>
        <location evidence="1">Membrane</location>
        <topology evidence="1">Multi-pass membrane protein</topology>
    </subcellularLocation>
</comment>
<keyword evidence="4 5" id="KW-0472">Membrane</keyword>
<feature type="transmembrane region" description="Helical" evidence="5">
    <location>
        <begin position="235"/>
        <end position="256"/>
    </location>
</feature>
<reference evidence="6" key="1">
    <citation type="submission" date="2021-12" db="EMBL/GenBank/DDBJ databases">
        <title>Black yeast isolated from Biological Soil Crust.</title>
        <authorList>
            <person name="Kurbessoian T."/>
        </authorList>
    </citation>
    <scope>NUCLEOTIDE SEQUENCE</scope>
    <source>
        <strain evidence="6">CCFEE 5208</strain>
    </source>
</reference>
<evidence type="ECO:0000256" key="3">
    <source>
        <dbReference type="ARBA" id="ARBA00022989"/>
    </source>
</evidence>
<feature type="transmembrane region" description="Helical" evidence="5">
    <location>
        <begin position="268"/>
        <end position="288"/>
    </location>
</feature>
<proteinExistence type="predicted"/>
<keyword evidence="2 5" id="KW-0812">Transmembrane</keyword>
<evidence type="ECO:0000256" key="5">
    <source>
        <dbReference type="SAM" id="Phobius"/>
    </source>
</evidence>
<feature type="transmembrane region" description="Helical" evidence="5">
    <location>
        <begin position="153"/>
        <end position="171"/>
    </location>
</feature>
<evidence type="ECO:0000256" key="1">
    <source>
        <dbReference type="ARBA" id="ARBA00004141"/>
    </source>
</evidence>